<dbReference type="Pfam" id="PF21010">
    <property type="entry name" value="HA2_C"/>
    <property type="match status" value="1"/>
</dbReference>
<dbReference type="SMART" id="SM00490">
    <property type="entry name" value="HELICc"/>
    <property type="match status" value="1"/>
</dbReference>
<evidence type="ECO:0000313" key="16">
    <source>
        <dbReference type="Proteomes" id="UP001150538"/>
    </source>
</evidence>
<dbReference type="CDD" id="cd18791">
    <property type="entry name" value="SF2_C_RHA"/>
    <property type="match status" value="1"/>
</dbReference>
<feature type="compositionally biased region" description="Polar residues" evidence="11">
    <location>
        <begin position="411"/>
        <end position="422"/>
    </location>
</feature>
<evidence type="ECO:0000256" key="2">
    <source>
        <dbReference type="ARBA" id="ARBA00012552"/>
    </source>
</evidence>
<feature type="compositionally biased region" description="Basic and acidic residues" evidence="11">
    <location>
        <begin position="256"/>
        <end position="269"/>
    </location>
</feature>
<dbReference type="FunFam" id="1.20.120.1080:FF:000001">
    <property type="entry name" value="Pre-mRNA-splicing factor ATP-dependent RNA helicase"/>
    <property type="match status" value="1"/>
</dbReference>
<dbReference type="SMART" id="SM00487">
    <property type="entry name" value="DEXDc"/>
    <property type="match status" value="1"/>
</dbReference>
<dbReference type="GO" id="GO:0071013">
    <property type="term" value="C:catalytic step 2 spliceosome"/>
    <property type="evidence" value="ECO:0007669"/>
    <property type="project" value="TreeGrafter"/>
</dbReference>
<dbReference type="GO" id="GO:0016787">
    <property type="term" value="F:hydrolase activity"/>
    <property type="evidence" value="ECO:0007669"/>
    <property type="project" value="UniProtKB-KW"/>
</dbReference>
<dbReference type="OrthoDB" id="10253254at2759"/>
<dbReference type="InterPro" id="IPR012340">
    <property type="entry name" value="NA-bd_OB-fold"/>
</dbReference>
<dbReference type="Gene3D" id="3.40.50.300">
    <property type="entry name" value="P-loop containing nucleotide triphosphate hydrolases"/>
    <property type="match status" value="2"/>
</dbReference>
<evidence type="ECO:0000256" key="11">
    <source>
        <dbReference type="SAM" id="MobiDB-lite"/>
    </source>
</evidence>
<dbReference type="InterPro" id="IPR011709">
    <property type="entry name" value="DEAD-box_helicase_OB_fold"/>
</dbReference>
<dbReference type="GO" id="GO:0005524">
    <property type="term" value="F:ATP binding"/>
    <property type="evidence" value="ECO:0007669"/>
    <property type="project" value="UniProtKB-KW"/>
</dbReference>
<feature type="region of interest" description="Disordered" evidence="11">
    <location>
        <begin position="146"/>
        <end position="280"/>
    </location>
</feature>
<dbReference type="GO" id="GO:0000390">
    <property type="term" value="P:spliceosomal complex disassembly"/>
    <property type="evidence" value="ECO:0007669"/>
    <property type="project" value="TreeGrafter"/>
</dbReference>
<dbReference type="SUPFAM" id="SSF52540">
    <property type="entry name" value="P-loop containing nucleoside triphosphate hydrolases"/>
    <property type="match status" value="1"/>
</dbReference>
<dbReference type="Pfam" id="PF04408">
    <property type="entry name" value="WHD_HA2"/>
    <property type="match status" value="1"/>
</dbReference>
<dbReference type="InterPro" id="IPR002464">
    <property type="entry name" value="DNA/RNA_helicase_DEAH_CS"/>
</dbReference>
<keyword evidence="6 15" id="KW-0347">Helicase</keyword>
<reference evidence="15" key="1">
    <citation type="submission" date="2022-07" db="EMBL/GenBank/DDBJ databases">
        <title>Phylogenomic reconstructions and comparative analyses of Kickxellomycotina fungi.</title>
        <authorList>
            <person name="Reynolds N.K."/>
            <person name="Stajich J.E."/>
            <person name="Barry K."/>
            <person name="Grigoriev I.V."/>
            <person name="Crous P."/>
            <person name="Smith M.E."/>
        </authorList>
    </citation>
    <scope>NUCLEOTIDE SEQUENCE</scope>
    <source>
        <strain evidence="15">NBRC 100468</strain>
    </source>
</reference>
<dbReference type="AlphaFoldDB" id="A0A9W7ZUI2"/>
<dbReference type="PROSITE" id="PS51192">
    <property type="entry name" value="HELICASE_ATP_BIND_1"/>
    <property type="match status" value="1"/>
</dbReference>
<feature type="region of interest" description="Disordered" evidence="11">
    <location>
        <begin position="363"/>
        <end position="426"/>
    </location>
</feature>
<dbReference type="GO" id="GO:0003724">
    <property type="term" value="F:RNA helicase activity"/>
    <property type="evidence" value="ECO:0007669"/>
    <property type="project" value="UniProtKB-EC"/>
</dbReference>
<evidence type="ECO:0000256" key="8">
    <source>
        <dbReference type="ARBA" id="ARBA00023187"/>
    </source>
</evidence>
<comment type="catalytic activity">
    <reaction evidence="10">
        <text>ATP + H2O = ADP + phosphate + H(+)</text>
        <dbReference type="Rhea" id="RHEA:13065"/>
        <dbReference type="ChEBI" id="CHEBI:15377"/>
        <dbReference type="ChEBI" id="CHEBI:15378"/>
        <dbReference type="ChEBI" id="CHEBI:30616"/>
        <dbReference type="ChEBI" id="CHEBI:43474"/>
        <dbReference type="ChEBI" id="CHEBI:456216"/>
        <dbReference type="EC" id="3.6.4.13"/>
    </reaction>
</comment>
<dbReference type="EC" id="3.6.4.13" evidence="2"/>
<dbReference type="InterPro" id="IPR049621">
    <property type="entry name" value="S1_DHX8_helicase"/>
</dbReference>
<evidence type="ECO:0000256" key="9">
    <source>
        <dbReference type="ARBA" id="ARBA00023242"/>
    </source>
</evidence>
<dbReference type="InterPro" id="IPR027417">
    <property type="entry name" value="P-loop_NTPase"/>
</dbReference>
<dbReference type="Pfam" id="PF00271">
    <property type="entry name" value="Helicase_C"/>
    <property type="match status" value="1"/>
</dbReference>
<evidence type="ECO:0000259" key="14">
    <source>
        <dbReference type="PROSITE" id="PS51194"/>
    </source>
</evidence>
<evidence type="ECO:0000259" key="13">
    <source>
        <dbReference type="PROSITE" id="PS51192"/>
    </source>
</evidence>
<keyword evidence="5 15" id="KW-0378">Hydrolase</keyword>
<evidence type="ECO:0000313" key="15">
    <source>
        <dbReference type="EMBL" id="KAJ1916884.1"/>
    </source>
</evidence>
<feature type="compositionally biased region" description="Basic and acidic residues" evidence="11">
    <location>
        <begin position="238"/>
        <end position="248"/>
    </location>
</feature>
<dbReference type="FunFam" id="3.40.50.300:FF:000191">
    <property type="entry name" value="Pre-mRNA-splicing factor ATP-dependent RNA helicase"/>
    <property type="match status" value="1"/>
</dbReference>
<dbReference type="PROSITE" id="PS00690">
    <property type="entry name" value="DEAH_ATP_HELICASE"/>
    <property type="match status" value="1"/>
</dbReference>
<sequence>MADKKPTNTANGDGDDTASLKKLEYLSLINKITNEIYNHTGMSDKTIAEFVVNLHKESKGYQEFNKKLAEMGGDFPESFVKNLNRLIITMLPKNNNASDGSNSGSEVIKDDKVSMNDQLPDQKANQFPGLAIADDEDYTRNLVVDELRDNGAKTSSPKEKERTSGSSRDHGSSHRSRRREHAEDDDDDRSRSRENRRRRRRRYDRDRSYSKSRSRSNSADKYGRHSRHSHRSRRDRNHSRDRSVSPEYRHRKSSRNRYDDDRELSERRGSHSRSTRNPVTELDDEPIVYKIYDGQVTNIKDFGAFVSLKGVKGQKVEGMVHVSAIRAGERINNPREVLSRGEKVKVKVMSKMGNRMGLSMKDVDQVTGKDLSPQLYPGVSEEDAAGGRPRNGEQSATGSNSITVGGPKAAMTSTGGSNNSRPTIKRIPSPEKWEIKQLIAAGAIDPSEYYGTNLYDNGDGVNNDGGPIFEENEEEVDIEIREDEPLFLRGQTGVSLNLSPIKVVKAPDGSLNRAALSGTALAKERKEIKQQQAQEERENMPKEGDGHWADPLPANAGGNPASVADISGMDAEAAAKQFSAQFKDKDDIPEWKKAIQGKGTTYGKITDLSIKEQRQSLPVYKLRQVFINAVVENQVLVVVGDTGSGKTTQLTQYLYEDGVNGNRRIGCTQPRRMAASSVAKRVSEEVGCRLGAEVGYTIRFEDCTSSDTKIKYLTDGMLMREILLDPELKQYSIIMLDEAHERTVSTDVLFGLLKKTVRRRKDFKLIVTSATLDAEKFSKYFFNCPILTIPGRTYPVQVLYTKDPESDYLEASLVTVMQIHLTEPAGDILLFLTGQEEIETACEILHERMKALGSMVPELIILPVFSALPSEMQSRIFEPTPVGSRKLIIATNIAETSLTIDGIYYVVDPGFTKQMTHDPKTSMDQLMVTPISQAQAKQRSGRAGRTGPGKCYRLYTETAFRNEMLPAPVPEIQRVNLSSTVLTMKAMGINDLVHFDFMDPPPLQTLVKSLHMLYDLGALDEEGLLTRIGRKMAEFPMDAELAKTLLISVELRCSEEMLTIVAMLSIGGTVFYRPRDKQAQADQKKAKFHQPEGDHLTLLTVYNAWKATRFSNQWCHDNYIQSRSLKRAADVRKQMLGIMDRYRQDIISCGGKNFEPVCRAICGGYFRHAAKKDPTEGYKTIVDGTPVYIHPSSSLFNKDPQWVIYHELIMTTKEYMREITAIEPKWLIEAAPTYFKEADANKISRSKRNERLEPLYNKYEAPNSWRISKVKKHSRVSQTF</sequence>
<feature type="domain" description="Helicase ATP-binding" evidence="13">
    <location>
        <begin position="627"/>
        <end position="790"/>
    </location>
</feature>
<keyword evidence="8" id="KW-0508">mRNA splicing</keyword>
<dbReference type="EMBL" id="JANBPU010000088">
    <property type="protein sequence ID" value="KAJ1916884.1"/>
    <property type="molecule type" value="Genomic_DNA"/>
</dbReference>
<comment type="subcellular location">
    <subcellularLocation>
        <location evidence="1">Nucleus</location>
    </subcellularLocation>
</comment>
<comment type="caution">
    <text evidence="15">The sequence shown here is derived from an EMBL/GenBank/DDBJ whole genome shotgun (WGS) entry which is preliminary data.</text>
</comment>
<feature type="compositionally biased region" description="Polar residues" evidence="11">
    <location>
        <begin position="392"/>
        <end position="403"/>
    </location>
</feature>
<dbReference type="InterPro" id="IPR001650">
    <property type="entry name" value="Helicase_C-like"/>
</dbReference>
<evidence type="ECO:0000256" key="10">
    <source>
        <dbReference type="ARBA" id="ARBA00047984"/>
    </source>
</evidence>
<dbReference type="SUPFAM" id="SSF50249">
    <property type="entry name" value="Nucleic acid-binding proteins"/>
    <property type="match status" value="1"/>
</dbReference>
<accession>A0A9W7ZUI2</accession>
<dbReference type="PANTHER" id="PTHR18934">
    <property type="entry name" value="ATP-DEPENDENT RNA HELICASE"/>
    <property type="match status" value="1"/>
</dbReference>
<dbReference type="GO" id="GO:0005684">
    <property type="term" value="C:U2-type spliceosomal complex"/>
    <property type="evidence" value="ECO:0007669"/>
    <property type="project" value="UniProtKB-ARBA"/>
</dbReference>
<evidence type="ECO:0000256" key="4">
    <source>
        <dbReference type="ARBA" id="ARBA00022741"/>
    </source>
</evidence>
<feature type="domain" description="S1 motif" evidence="12">
    <location>
        <begin position="289"/>
        <end position="361"/>
    </location>
</feature>
<dbReference type="Gene3D" id="1.20.120.1080">
    <property type="match status" value="1"/>
</dbReference>
<dbReference type="InterPro" id="IPR049588">
    <property type="entry name" value="DHX8_GH2-like"/>
</dbReference>
<feature type="domain" description="Helicase C-terminal" evidence="14">
    <location>
        <begin position="808"/>
        <end position="988"/>
    </location>
</feature>
<dbReference type="SMART" id="SM00847">
    <property type="entry name" value="HA2"/>
    <property type="match status" value="1"/>
</dbReference>
<keyword evidence="9" id="KW-0539">Nucleus</keyword>
<dbReference type="Proteomes" id="UP001150538">
    <property type="component" value="Unassembled WGS sequence"/>
</dbReference>
<feature type="region of interest" description="Disordered" evidence="11">
    <location>
        <begin position="525"/>
        <end position="549"/>
    </location>
</feature>
<dbReference type="PROSITE" id="PS50126">
    <property type="entry name" value="S1"/>
    <property type="match status" value="1"/>
</dbReference>
<proteinExistence type="predicted"/>
<dbReference type="FunFam" id="2.40.50.140:FF:000061">
    <property type="entry name" value="ATP-dependent RNA helicase DHX8"/>
    <property type="match status" value="1"/>
</dbReference>
<dbReference type="InterPro" id="IPR007502">
    <property type="entry name" value="Helicase-assoc_dom"/>
</dbReference>
<organism evidence="15 16">
    <name type="scientific">Mycoemilia scoparia</name>
    <dbReference type="NCBI Taxonomy" id="417184"/>
    <lineage>
        <taxon>Eukaryota</taxon>
        <taxon>Fungi</taxon>
        <taxon>Fungi incertae sedis</taxon>
        <taxon>Zoopagomycota</taxon>
        <taxon>Kickxellomycotina</taxon>
        <taxon>Kickxellomycetes</taxon>
        <taxon>Kickxellales</taxon>
        <taxon>Kickxellaceae</taxon>
        <taxon>Mycoemilia</taxon>
    </lineage>
</organism>
<protein>
    <recommendedName>
        <fullName evidence="2">RNA helicase</fullName>
        <ecNumber evidence="2">3.6.4.13</ecNumber>
    </recommendedName>
</protein>
<evidence type="ECO:0000256" key="5">
    <source>
        <dbReference type="ARBA" id="ARBA00022801"/>
    </source>
</evidence>
<dbReference type="FunFam" id="3.40.50.300:FF:000101">
    <property type="entry name" value="Pre-mRNA-splicing factor ATP-dependent RNA helicase"/>
    <property type="match status" value="1"/>
</dbReference>
<dbReference type="InterPro" id="IPR048333">
    <property type="entry name" value="HA2_WH"/>
</dbReference>
<dbReference type="CDD" id="cd21691">
    <property type="entry name" value="GH2-like_DHX8"/>
    <property type="match status" value="1"/>
</dbReference>
<keyword evidence="4" id="KW-0547">Nucleotide-binding</keyword>
<dbReference type="InterPro" id="IPR003029">
    <property type="entry name" value="S1_domain"/>
</dbReference>
<keyword evidence="16" id="KW-1185">Reference proteome</keyword>
<dbReference type="PANTHER" id="PTHR18934:SF85">
    <property type="entry name" value="ATP-DEPENDENT RNA HELICASE DHX8"/>
    <property type="match status" value="1"/>
</dbReference>
<evidence type="ECO:0000256" key="6">
    <source>
        <dbReference type="ARBA" id="ARBA00022806"/>
    </source>
</evidence>
<dbReference type="Gene3D" id="2.40.50.140">
    <property type="entry name" value="Nucleic acid-binding proteins"/>
    <property type="match status" value="1"/>
</dbReference>
<gene>
    <name evidence="15" type="primary">PRP22</name>
    <name evidence="15" type="ORF">H4219_003539</name>
</gene>
<name>A0A9W7ZUI2_9FUNG</name>
<keyword evidence="7" id="KW-0067">ATP-binding</keyword>
<dbReference type="Pfam" id="PF07717">
    <property type="entry name" value="OB_NTP_bind"/>
    <property type="match status" value="1"/>
</dbReference>
<evidence type="ECO:0000256" key="3">
    <source>
        <dbReference type="ARBA" id="ARBA00022664"/>
    </source>
</evidence>
<feature type="compositionally biased region" description="Basic residues" evidence="11">
    <location>
        <begin position="224"/>
        <end position="237"/>
    </location>
</feature>
<keyword evidence="3" id="KW-0507">mRNA processing</keyword>
<dbReference type="Pfam" id="PF00270">
    <property type="entry name" value="DEAD"/>
    <property type="match status" value="1"/>
</dbReference>
<dbReference type="InterPro" id="IPR014001">
    <property type="entry name" value="Helicase_ATP-bd"/>
</dbReference>
<dbReference type="PROSITE" id="PS51194">
    <property type="entry name" value="HELICASE_CTER"/>
    <property type="match status" value="1"/>
</dbReference>
<evidence type="ECO:0000256" key="1">
    <source>
        <dbReference type="ARBA" id="ARBA00004123"/>
    </source>
</evidence>
<dbReference type="InterPro" id="IPR011545">
    <property type="entry name" value="DEAD/DEAH_box_helicase_dom"/>
</dbReference>
<feature type="compositionally biased region" description="Basic and acidic residues" evidence="11">
    <location>
        <begin position="146"/>
        <end position="172"/>
    </location>
</feature>
<dbReference type="SMART" id="SM00316">
    <property type="entry name" value="S1"/>
    <property type="match status" value="1"/>
</dbReference>
<dbReference type="Pfam" id="PF00575">
    <property type="entry name" value="S1"/>
    <property type="match status" value="1"/>
</dbReference>
<dbReference type="CDD" id="cd05684">
    <property type="entry name" value="S1_DHX8_helicase"/>
    <property type="match status" value="1"/>
</dbReference>
<feature type="compositionally biased region" description="Basic and acidic residues" evidence="11">
    <location>
        <begin position="525"/>
        <end position="548"/>
    </location>
</feature>
<dbReference type="GO" id="GO:0003723">
    <property type="term" value="F:RNA binding"/>
    <property type="evidence" value="ECO:0007669"/>
    <property type="project" value="TreeGrafter"/>
</dbReference>
<evidence type="ECO:0000259" key="12">
    <source>
        <dbReference type="PROSITE" id="PS50126"/>
    </source>
</evidence>
<evidence type="ECO:0000256" key="7">
    <source>
        <dbReference type="ARBA" id="ARBA00022840"/>
    </source>
</evidence>